<dbReference type="AlphaFoldDB" id="A0A8J6XI05"/>
<evidence type="ECO:0000313" key="1">
    <source>
        <dbReference type="EMBL" id="MBD2774758.1"/>
    </source>
</evidence>
<evidence type="ECO:0000313" key="2">
    <source>
        <dbReference type="Proteomes" id="UP000629098"/>
    </source>
</evidence>
<keyword evidence="2" id="KW-1185">Reference proteome</keyword>
<organism evidence="1 2">
    <name type="scientific">Iningainema tapete BLCC-T55</name>
    <dbReference type="NCBI Taxonomy" id="2748662"/>
    <lineage>
        <taxon>Bacteria</taxon>
        <taxon>Bacillati</taxon>
        <taxon>Cyanobacteriota</taxon>
        <taxon>Cyanophyceae</taxon>
        <taxon>Nostocales</taxon>
        <taxon>Scytonemataceae</taxon>
        <taxon>Iningainema tapete</taxon>
    </lineage>
</organism>
<sequence>MSAENTSVQGREAQAKTRLLLALWDLGGAKEEVKKGELTKRIVTKGKKVSDFKSIFDILEKQGAIAISKKGLSLVSPRGIDVLGEGLKSDDFRFEGSIVGTWTANALLKWMHQKNGAVPYASAKAIKSAIKSYDEFEQEALKVYDQLNRDYNLNDLVPIYRIRREVGESISREYFNEWLLEMQEKDIVQLMAGEMRDITPDKREDSIIIPGGGLRYYVKLLNS</sequence>
<comment type="caution">
    <text evidence="1">The sequence shown here is derived from an EMBL/GenBank/DDBJ whole genome shotgun (WGS) entry which is preliminary data.</text>
</comment>
<protein>
    <submittedName>
        <fullName evidence="1">Uncharacterized protein</fullName>
    </submittedName>
</protein>
<dbReference type="Proteomes" id="UP000629098">
    <property type="component" value="Unassembled WGS sequence"/>
</dbReference>
<reference evidence="1" key="1">
    <citation type="submission" date="2020-09" db="EMBL/GenBank/DDBJ databases">
        <title>Iningainema tapete sp. nov. (Scytonemataceae, Cyanobacteria) from greenhouses in central Florida (USA) produces two types of nodularin with biosynthetic potential for microcystin-LR and anabaenopeptins.</title>
        <authorList>
            <person name="Berthold D.E."/>
            <person name="Lefler F.W."/>
            <person name="Huang I.-S."/>
            <person name="Abdulla H."/>
            <person name="Zimba P.V."/>
            <person name="Laughinghouse H.D. IV."/>
        </authorList>
    </citation>
    <scope>NUCLEOTIDE SEQUENCE</scope>
    <source>
        <strain evidence="1">BLCCT55</strain>
    </source>
</reference>
<proteinExistence type="predicted"/>
<dbReference type="EMBL" id="JACXAE010000072">
    <property type="protein sequence ID" value="MBD2774758.1"/>
    <property type="molecule type" value="Genomic_DNA"/>
</dbReference>
<name>A0A8J6XI05_9CYAN</name>
<dbReference type="RefSeq" id="WP_190832203.1">
    <property type="nucleotide sequence ID" value="NZ_CAWPPI010000072.1"/>
</dbReference>
<accession>A0A8J6XI05</accession>
<gene>
    <name evidence="1" type="ORF">ICL16_22475</name>
</gene>